<dbReference type="InterPro" id="IPR001466">
    <property type="entry name" value="Beta-lactam-related"/>
</dbReference>
<keyword evidence="2" id="KW-0472">Membrane</keyword>
<dbReference type="SUPFAM" id="SSF56601">
    <property type="entry name" value="beta-lactamase/transpeptidase-like"/>
    <property type="match status" value="1"/>
</dbReference>
<comment type="subcellular location">
    <subcellularLocation>
        <location evidence="1">Membrane</location>
    </subcellularLocation>
</comment>
<accession>A0ABQ1GPE6</accession>
<organism evidence="4 5">
    <name type="scientific">Paenibacillus physcomitrellae</name>
    <dbReference type="NCBI Taxonomy" id="1619311"/>
    <lineage>
        <taxon>Bacteria</taxon>
        <taxon>Bacillati</taxon>
        <taxon>Bacillota</taxon>
        <taxon>Bacilli</taxon>
        <taxon>Bacillales</taxon>
        <taxon>Paenibacillaceae</taxon>
        <taxon>Paenibacillus</taxon>
    </lineage>
</organism>
<keyword evidence="5" id="KW-1185">Reference proteome</keyword>
<dbReference type="PANTHER" id="PTHR46825:SF11">
    <property type="entry name" value="PENICILLIN-BINDING PROTEIN 4"/>
    <property type="match status" value="1"/>
</dbReference>
<dbReference type="InterPro" id="IPR012338">
    <property type="entry name" value="Beta-lactam/transpept-like"/>
</dbReference>
<name>A0ABQ1GPE6_9BACL</name>
<evidence type="ECO:0000256" key="1">
    <source>
        <dbReference type="ARBA" id="ARBA00004370"/>
    </source>
</evidence>
<evidence type="ECO:0000256" key="2">
    <source>
        <dbReference type="ARBA" id="ARBA00023136"/>
    </source>
</evidence>
<comment type="caution">
    <text evidence="4">The sequence shown here is derived from an EMBL/GenBank/DDBJ whole genome shotgun (WGS) entry which is preliminary data.</text>
</comment>
<proteinExistence type="predicted"/>
<evidence type="ECO:0000313" key="5">
    <source>
        <dbReference type="Proteomes" id="UP000609323"/>
    </source>
</evidence>
<dbReference type="Gene3D" id="3.40.710.10">
    <property type="entry name" value="DD-peptidase/beta-lactamase superfamily"/>
    <property type="match status" value="1"/>
</dbReference>
<feature type="domain" description="Beta-lactamase-related" evidence="3">
    <location>
        <begin position="2"/>
        <end position="130"/>
    </location>
</feature>
<sequence>MNLDTPVVQYIPDFTMQDDRYKKITPRMLLNHSSGLYSSSVANAFLFEDNDSYAHDTLLKQLAKQKLKADPGAYSVYSNDGFTLAEILVERVSGMDFTAYLHRYFTQPLGMSNTMTPKDRIDSSRTAGLYFPAYQGSCQTKR</sequence>
<dbReference type="PANTHER" id="PTHR46825">
    <property type="entry name" value="D-ALANYL-D-ALANINE-CARBOXYPEPTIDASE/ENDOPEPTIDASE AMPH"/>
    <property type="match status" value="1"/>
</dbReference>
<dbReference type="InterPro" id="IPR050491">
    <property type="entry name" value="AmpC-like"/>
</dbReference>
<dbReference type="Proteomes" id="UP000609323">
    <property type="component" value="Unassembled WGS sequence"/>
</dbReference>
<evidence type="ECO:0000259" key="3">
    <source>
        <dbReference type="Pfam" id="PF00144"/>
    </source>
</evidence>
<protein>
    <recommendedName>
        <fullName evidence="3">Beta-lactamase-related domain-containing protein</fullName>
    </recommendedName>
</protein>
<evidence type="ECO:0000313" key="4">
    <source>
        <dbReference type="EMBL" id="GGA47724.1"/>
    </source>
</evidence>
<dbReference type="EMBL" id="BMHF01000016">
    <property type="protein sequence ID" value="GGA47724.1"/>
    <property type="molecule type" value="Genomic_DNA"/>
</dbReference>
<gene>
    <name evidence="4" type="ORF">GCM10010917_36290</name>
</gene>
<reference evidence="5" key="1">
    <citation type="journal article" date="2019" name="Int. J. Syst. Evol. Microbiol.">
        <title>The Global Catalogue of Microorganisms (GCM) 10K type strain sequencing project: providing services to taxonomists for standard genome sequencing and annotation.</title>
        <authorList>
            <consortium name="The Broad Institute Genomics Platform"/>
            <consortium name="The Broad Institute Genome Sequencing Center for Infectious Disease"/>
            <person name="Wu L."/>
            <person name="Ma J."/>
        </authorList>
    </citation>
    <scope>NUCLEOTIDE SEQUENCE [LARGE SCALE GENOMIC DNA]</scope>
    <source>
        <strain evidence="5">CGMCC 1.15044</strain>
    </source>
</reference>
<dbReference type="Pfam" id="PF00144">
    <property type="entry name" value="Beta-lactamase"/>
    <property type="match status" value="1"/>
</dbReference>